<comment type="caution">
    <text evidence="3">The sequence shown here is derived from an EMBL/GenBank/DDBJ whole genome shotgun (WGS) entry which is preliminary data.</text>
</comment>
<dbReference type="PANTHER" id="PTHR42788">
    <property type="entry name" value="TAURINE IMPORT ATP-BINDING PROTEIN-RELATED"/>
    <property type="match status" value="1"/>
</dbReference>
<dbReference type="Proteomes" id="UP000752292">
    <property type="component" value="Unassembled WGS sequence"/>
</dbReference>
<accession>A0A933E893</accession>
<feature type="domain" description="ABC transporter" evidence="2">
    <location>
        <begin position="20"/>
        <end position="47"/>
    </location>
</feature>
<dbReference type="EMBL" id="JACQRX010000003">
    <property type="protein sequence ID" value="MBI4250823.1"/>
    <property type="molecule type" value="Genomic_DNA"/>
</dbReference>
<reference evidence="3" key="1">
    <citation type="submission" date="2020-07" db="EMBL/GenBank/DDBJ databases">
        <title>Huge and variable diversity of episymbiotic CPR bacteria and DPANN archaea in groundwater ecosystems.</title>
        <authorList>
            <person name="He C.Y."/>
            <person name="Keren R."/>
            <person name="Whittaker M."/>
            <person name="Farag I.F."/>
            <person name="Doudna J."/>
            <person name="Cate J.H.D."/>
            <person name="Banfield J.F."/>
        </authorList>
    </citation>
    <scope>NUCLEOTIDE SEQUENCE</scope>
    <source>
        <strain evidence="3">NC_groundwater_1370_Ag_S-0.2um_69_93</strain>
    </source>
</reference>
<dbReference type="SUPFAM" id="SSF52540">
    <property type="entry name" value="P-loop containing nucleoside triphosphate hydrolases"/>
    <property type="match status" value="1"/>
</dbReference>
<keyword evidence="1" id="KW-0813">Transport</keyword>
<sequence>MARLVLTGLRKSYGEVRAVDGVSLSIGEGEFLVVVGPTGCGKSTLLR</sequence>
<dbReference type="Pfam" id="PF00005">
    <property type="entry name" value="ABC_tran"/>
    <property type="match status" value="1"/>
</dbReference>
<keyword evidence="3" id="KW-0067">ATP-binding</keyword>
<dbReference type="InterPro" id="IPR003439">
    <property type="entry name" value="ABC_transporter-like_ATP-bd"/>
</dbReference>
<proteinExistence type="predicted"/>
<evidence type="ECO:0000259" key="2">
    <source>
        <dbReference type="Pfam" id="PF00005"/>
    </source>
</evidence>
<protein>
    <submittedName>
        <fullName evidence="3">ABC transporter ATP-binding protein</fullName>
    </submittedName>
</protein>
<organism evidence="3 4">
    <name type="scientific">Tectimicrobiota bacterium</name>
    <dbReference type="NCBI Taxonomy" id="2528274"/>
    <lineage>
        <taxon>Bacteria</taxon>
        <taxon>Pseudomonadati</taxon>
        <taxon>Nitrospinota/Tectimicrobiota group</taxon>
        <taxon>Candidatus Tectimicrobiota</taxon>
    </lineage>
</organism>
<name>A0A933E893_UNCTE</name>
<dbReference type="Gene3D" id="3.40.50.300">
    <property type="entry name" value="P-loop containing nucleotide triphosphate hydrolases"/>
    <property type="match status" value="1"/>
</dbReference>
<dbReference type="InterPro" id="IPR027417">
    <property type="entry name" value="P-loop_NTPase"/>
</dbReference>
<dbReference type="GO" id="GO:0016887">
    <property type="term" value="F:ATP hydrolysis activity"/>
    <property type="evidence" value="ECO:0007669"/>
    <property type="project" value="InterPro"/>
</dbReference>
<dbReference type="AlphaFoldDB" id="A0A933E893"/>
<keyword evidence="3" id="KW-0547">Nucleotide-binding</keyword>
<dbReference type="PANTHER" id="PTHR42788:SF13">
    <property type="entry name" value="ALIPHATIC SULFONATES IMPORT ATP-BINDING PROTEIN SSUB"/>
    <property type="match status" value="1"/>
</dbReference>
<feature type="non-terminal residue" evidence="3">
    <location>
        <position position="47"/>
    </location>
</feature>
<evidence type="ECO:0000256" key="1">
    <source>
        <dbReference type="ARBA" id="ARBA00022448"/>
    </source>
</evidence>
<dbReference type="InterPro" id="IPR050166">
    <property type="entry name" value="ABC_transporter_ATP-bind"/>
</dbReference>
<dbReference type="GO" id="GO:0005524">
    <property type="term" value="F:ATP binding"/>
    <property type="evidence" value="ECO:0007669"/>
    <property type="project" value="UniProtKB-KW"/>
</dbReference>
<evidence type="ECO:0000313" key="3">
    <source>
        <dbReference type="EMBL" id="MBI4250823.1"/>
    </source>
</evidence>
<gene>
    <name evidence="3" type="ORF">HY618_00040</name>
</gene>
<evidence type="ECO:0000313" key="4">
    <source>
        <dbReference type="Proteomes" id="UP000752292"/>
    </source>
</evidence>